<name>A0A7K5HBW5_CROSL</name>
<dbReference type="AlphaFoldDB" id="A0A7K5HBW5"/>
<protein>
    <submittedName>
        <fullName evidence="2">CE295 protein</fullName>
    </submittedName>
</protein>
<keyword evidence="3" id="KW-1185">Reference proteome</keyword>
<comment type="caution">
    <text evidence="2">The sequence shown here is derived from an EMBL/GenBank/DDBJ whole genome shotgun (WGS) entry which is preliminary data.</text>
</comment>
<evidence type="ECO:0000313" key="3">
    <source>
        <dbReference type="Proteomes" id="UP000549499"/>
    </source>
</evidence>
<evidence type="ECO:0000313" key="2">
    <source>
        <dbReference type="EMBL" id="NWS66828.1"/>
    </source>
</evidence>
<dbReference type="EMBL" id="VYZB01000026">
    <property type="protein sequence ID" value="NWS66828.1"/>
    <property type="molecule type" value="Genomic_DNA"/>
</dbReference>
<reference evidence="2 3" key="1">
    <citation type="submission" date="2019-09" db="EMBL/GenBank/DDBJ databases">
        <title>Bird 10,000 Genomes (B10K) Project - Family phase.</title>
        <authorList>
            <person name="Zhang G."/>
        </authorList>
    </citation>
    <scope>NUCLEOTIDE SEQUENCE [LARGE SCALE GENOMIC DNA]</scope>
    <source>
        <strain evidence="2">B10K-DU-003-44</strain>
        <tissue evidence="2">Muscle</tissue>
    </source>
</reference>
<feature type="region of interest" description="Disordered" evidence="1">
    <location>
        <begin position="188"/>
        <end position="213"/>
    </location>
</feature>
<dbReference type="Proteomes" id="UP000549499">
    <property type="component" value="Unassembled WGS sequence"/>
</dbReference>
<organism evidence="2 3">
    <name type="scientific">Crotophaga sulcirostris</name>
    <name type="common">Groove-billed ani</name>
    <dbReference type="NCBI Taxonomy" id="33598"/>
    <lineage>
        <taxon>Eukaryota</taxon>
        <taxon>Metazoa</taxon>
        <taxon>Chordata</taxon>
        <taxon>Craniata</taxon>
        <taxon>Vertebrata</taxon>
        <taxon>Euteleostomi</taxon>
        <taxon>Archelosauria</taxon>
        <taxon>Archosauria</taxon>
        <taxon>Dinosauria</taxon>
        <taxon>Saurischia</taxon>
        <taxon>Theropoda</taxon>
        <taxon>Coelurosauria</taxon>
        <taxon>Aves</taxon>
        <taxon>Neognathae</taxon>
        <taxon>Neoaves</taxon>
        <taxon>Otidimorphae</taxon>
        <taxon>Cuculiformes</taxon>
        <taxon>Crotophagidae</taxon>
        <taxon>Crotophaga</taxon>
    </lineage>
</organism>
<feature type="region of interest" description="Disordered" evidence="1">
    <location>
        <begin position="138"/>
        <end position="170"/>
    </location>
</feature>
<feature type="non-terminal residue" evidence="2">
    <location>
        <position position="1"/>
    </location>
</feature>
<feature type="compositionally biased region" description="Low complexity" evidence="1">
    <location>
        <begin position="143"/>
        <end position="152"/>
    </location>
</feature>
<feature type="non-terminal residue" evidence="2">
    <location>
        <position position="213"/>
    </location>
</feature>
<accession>A0A7K5HBW5</accession>
<feature type="compositionally biased region" description="Basic and acidic residues" evidence="1">
    <location>
        <begin position="153"/>
        <end position="170"/>
    </location>
</feature>
<gene>
    <name evidence="2" type="primary">Cep295_5</name>
    <name evidence="2" type="ORF">CROSUL_R15223</name>
</gene>
<proteinExistence type="predicted"/>
<dbReference type="OrthoDB" id="9390335at2759"/>
<evidence type="ECO:0000256" key="1">
    <source>
        <dbReference type="SAM" id="MobiDB-lite"/>
    </source>
</evidence>
<feature type="compositionally biased region" description="Basic and acidic residues" evidence="1">
    <location>
        <begin position="202"/>
        <end position="213"/>
    </location>
</feature>
<sequence length="213" mass="23434">VQGIPFDLSSTISTGSFLTSETLDASPVGTGLCSDGTEDLAWRETASHPWNSSLPYTLRQRQENLSGASDTQLPKGEMHLCKESHIQQILRRCTGHLNSNSEDSTHFQALAVELDCPESETSFLNFHHRAFQPLEPSLDFDTSSSSSQYRISQDSREVSKTSKVSTKSEDKSAFLEVGSCSLNIQSSSLPSRLETNRSNNIKSEEEAAKENVT</sequence>